<dbReference type="Pfam" id="PF00544">
    <property type="entry name" value="Pectate_lyase_4"/>
    <property type="match status" value="1"/>
</dbReference>
<dbReference type="PANTHER" id="PTHR31683">
    <property type="entry name" value="PECTATE LYASE 18-RELATED"/>
    <property type="match status" value="1"/>
</dbReference>
<evidence type="ECO:0000256" key="3">
    <source>
        <dbReference type="ARBA" id="ARBA00012272"/>
    </source>
</evidence>
<dbReference type="SUPFAM" id="SSF49870">
    <property type="entry name" value="Osmotin, thaumatin-like protein"/>
    <property type="match status" value="2"/>
</dbReference>
<dbReference type="PANTHER" id="PTHR31683:SF11">
    <property type="entry name" value="PECTATE LYASE"/>
    <property type="match status" value="1"/>
</dbReference>
<dbReference type="PROSITE" id="PS51367">
    <property type="entry name" value="THAUMATIN_2"/>
    <property type="match status" value="1"/>
</dbReference>
<dbReference type="Gene3D" id="2.60.110.10">
    <property type="entry name" value="Thaumatin"/>
    <property type="match status" value="2"/>
</dbReference>
<dbReference type="SMART" id="SM00656">
    <property type="entry name" value="Amb_all"/>
    <property type="match status" value="1"/>
</dbReference>
<gene>
    <name evidence="10" type="ORF">MUK42_28903</name>
</gene>
<evidence type="ECO:0000313" key="10">
    <source>
        <dbReference type="EMBL" id="URD97515.1"/>
    </source>
</evidence>
<dbReference type="InterPro" id="IPR011050">
    <property type="entry name" value="Pectin_lyase_fold/virulence"/>
</dbReference>
<feature type="domain" description="Pectate lyase" evidence="9">
    <location>
        <begin position="149"/>
        <end position="346"/>
    </location>
</feature>
<evidence type="ECO:0000313" key="11">
    <source>
        <dbReference type="Proteomes" id="UP001055439"/>
    </source>
</evidence>
<evidence type="ECO:0000256" key="7">
    <source>
        <dbReference type="ARBA" id="ARBA00023239"/>
    </source>
</evidence>
<comment type="similarity">
    <text evidence="8">Belongs to the polysaccharide lyase 1 family.</text>
</comment>
<keyword evidence="7 8" id="KW-0456">Lyase</keyword>
<dbReference type="Gene3D" id="2.160.20.10">
    <property type="entry name" value="Single-stranded right-handed beta-helix, Pectin lyase-like"/>
    <property type="match status" value="1"/>
</dbReference>
<evidence type="ECO:0000256" key="8">
    <source>
        <dbReference type="RuleBase" id="RU361123"/>
    </source>
</evidence>
<dbReference type="SMART" id="SM00205">
    <property type="entry name" value="THN"/>
    <property type="match status" value="1"/>
</dbReference>
<organism evidence="10 11">
    <name type="scientific">Musa troglodytarum</name>
    <name type="common">fe'i banana</name>
    <dbReference type="NCBI Taxonomy" id="320322"/>
    <lineage>
        <taxon>Eukaryota</taxon>
        <taxon>Viridiplantae</taxon>
        <taxon>Streptophyta</taxon>
        <taxon>Embryophyta</taxon>
        <taxon>Tracheophyta</taxon>
        <taxon>Spermatophyta</taxon>
        <taxon>Magnoliopsida</taxon>
        <taxon>Liliopsida</taxon>
        <taxon>Zingiberales</taxon>
        <taxon>Musaceae</taxon>
        <taxon>Musa</taxon>
    </lineage>
</organism>
<reference evidence="10" key="1">
    <citation type="submission" date="2022-05" db="EMBL/GenBank/DDBJ databases">
        <title>The Musa troglodytarum L. genome provides insights into the mechanism of non-climacteric behaviour and enrichment of carotenoids.</title>
        <authorList>
            <person name="Wang J."/>
        </authorList>
    </citation>
    <scope>NUCLEOTIDE SEQUENCE</scope>
    <source>
        <tissue evidence="10">Leaf</tissue>
    </source>
</reference>
<evidence type="ECO:0000256" key="4">
    <source>
        <dbReference type="ARBA" id="ARBA00022723"/>
    </source>
</evidence>
<dbReference type="PRINTS" id="PR00807">
    <property type="entry name" value="AMBALLERGEN"/>
</dbReference>
<dbReference type="Proteomes" id="UP001055439">
    <property type="component" value="Chromosome 4"/>
</dbReference>
<keyword evidence="11" id="KW-1185">Reference proteome</keyword>
<dbReference type="InterPro" id="IPR001938">
    <property type="entry name" value="Thaumatin"/>
</dbReference>
<protein>
    <recommendedName>
        <fullName evidence="3 8">Pectate lyase</fullName>
        <ecNumber evidence="3 8">4.2.2.2</ecNumber>
    </recommendedName>
</protein>
<dbReference type="Pfam" id="PF00314">
    <property type="entry name" value="Thaumatin"/>
    <property type="match status" value="1"/>
</dbReference>
<comment type="cofactor">
    <cofactor evidence="8">
        <name>Ca(2+)</name>
        <dbReference type="ChEBI" id="CHEBI:29108"/>
    </cofactor>
    <text evidence="8">Binds 1 Ca(2+) ion. Required for its activity.</text>
</comment>
<evidence type="ECO:0000256" key="5">
    <source>
        <dbReference type="ARBA" id="ARBA00022729"/>
    </source>
</evidence>
<comment type="pathway">
    <text evidence="2 8">Glycan metabolism; pectin degradation; 2-dehydro-3-deoxy-D-gluconate from pectin: step 2/5.</text>
</comment>
<proteinExistence type="inferred from homology"/>
<feature type="signal peptide" evidence="8">
    <location>
        <begin position="1"/>
        <end position="25"/>
    </location>
</feature>
<dbReference type="InterPro" id="IPR002022">
    <property type="entry name" value="Pec_lyase"/>
</dbReference>
<evidence type="ECO:0000256" key="2">
    <source>
        <dbReference type="ARBA" id="ARBA00005220"/>
    </source>
</evidence>
<sequence>MLLHHRHRLPAHILLFLLTFPLLTAASPFPNSSLHLHAHPDPDSVAREVQRRVEFSHRRALLAAGAKDQCITGNPVDDCWRCSGSDWRQDRQRLADCGIGFGRDALGGKGGPIYVVTDPSDRNPVNPAPGTLRYGAIQEGPLWITFARDMTIRLNEELLVNSFKTIDGRGAVVHIAGGACITLQYVSNVIIHNLHIHHCVPAGEANVRSSPTHYGWRTRSDGDGISIYSGRKIWVDHCALSYCADGLIDAVMGSTGITISNNHFSHHDEVMLLGHSDDYLPDSGMQVTIAFNRFGEELVQRMPRCRRGYFHVVNNDFTAWQMYAIGGSANPTINSQGNRYVTKRVETEESDWSGWNWRTEGDVMVNGAFFVASGQGLEAKYAKAWSVEPKSAALIDQLTGNAGVLGGPRDNSVGPGYSGVNYVGSATTQDGGEGGYGSLGMVFASGAPPPSAPPIFSSGHPLSPIDASTLFDRLLIISSNPTCIKTMSGGRRSLSSYLLLLLLAWLHPLLGLGDFEVEPGTVMYNFADDGWRGRLWLRTHCTTDNHGIFSCLTGDCGSEVQSCEGKPAKAPVTLLDFLNFSGNDTQYTYDVSLMHGFNVPAMVYPQSSSCQPTGCPADINAICPGDLRVKDSAGNTMACNSACDAYRDPKLCCINEHGSRAKCQPSSQAKVFMQACPLAHTWTGNDTQYTYDVSLMHGFNVPAMVYPQSSSCQPTGCPGDINAICPDDLRVKDSAGNTIACKSACDAYQDPKLCCIYEYGSSAKCQPSSQAKVFMQACPLAHTWTYDGRAFACWGSDFNITLCPKA</sequence>
<dbReference type="GO" id="GO:0046872">
    <property type="term" value="F:metal ion binding"/>
    <property type="evidence" value="ECO:0007669"/>
    <property type="project" value="UniProtKB-KW"/>
</dbReference>
<dbReference type="AlphaFoldDB" id="A0A9E7JXQ0"/>
<name>A0A9E7JXQ0_9LILI</name>
<dbReference type="InterPro" id="IPR012334">
    <property type="entry name" value="Pectin_lyas_fold"/>
</dbReference>
<evidence type="ECO:0000259" key="9">
    <source>
        <dbReference type="SMART" id="SM00656"/>
    </source>
</evidence>
<feature type="chain" id="PRO_5039764109" description="Pectate lyase" evidence="8">
    <location>
        <begin position="26"/>
        <end position="806"/>
    </location>
</feature>
<dbReference type="SUPFAM" id="SSF51126">
    <property type="entry name" value="Pectin lyase-like"/>
    <property type="match status" value="1"/>
</dbReference>
<comment type="catalytic activity">
    <reaction evidence="1 8">
        <text>Eliminative cleavage of (1-&gt;4)-alpha-D-galacturonan to give oligosaccharides with 4-deoxy-alpha-D-galact-4-enuronosyl groups at their non-reducing ends.</text>
        <dbReference type="EC" id="4.2.2.2"/>
    </reaction>
</comment>
<evidence type="ECO:0000256" key="6">
    <source>
        <dbReference type="ARBA" id="ARBA00022837"/>
    </source>
</evidence>
<keyword evidence="5 8" id="KW-0732">Signal</keyword>
<dbReference type="OrthoDB" id="1637350at2759"/>
<dbReference type="GO" id="GO:0030570">
    <property type="term" value="F:pectate lyase activity"/>
    <property type="evidence" value="ECO:0007669"/>
    <property type="project" value="UniProtKB-EC"/>
</dbReference>
<dbReference type="InterPro" id="IPR045032">
    <property type="entry name" value="PEL"/>
</dbReference>
<keyword evidence="4 8" id="KW-0479">Metal-binding</keyword>
<dbReference type="EMBL" id="CP097506">
    <property type="protein sequence ID" value="URD97515.1"/>
    <property type="molecule type" value="Genomic_DNA"/>
</dbReference>
<dbReference type="EC" id="4.2.2.2" evidence="3 8"/>
<keyword evidence="6 8" id="KW-0106">Calcium</keyword>
<evidence type="ECO:0000256" key="1">
    <source>
        <dbReference type="ARBA" id="ARBA00000695"/>
    </source>
</evidence>
<accession>A0A9E7JXQ0</accession>
<dbReference type="InterPro" id="IPR018082">
    <property type="entry name" value="AmbAllergen"/>
</dbReference>
<dbReference type="InterPro" id="IPR037176">
    <property type="entry name" value="Osmotin/thaumatin-like_sf"/>
</dbReference>